<evidence type="ECO:0000259" key="2">
    <source>
        <dbReference type="Pfam" id="PF07715"/>
    </source>
</evidence>
<keyword evidence="1" id="KW-0998">Cell outer membrane</keyword>
<dbReference type="InterPro" id="IPR037066">
    <property type="entry name" value="Plug_dom_sf"/>
</dbReference>
<accession>A0A174QNC1</accession>
<name>A0A174QNC1_9BACE</name>
<protein>
    <submittedName>
        <fullName evidence="3">Outer membrane receptor proteins, mostly Fe transport</fullName>
    </submittedName>
</protein>
<evidence type="ECO:0000256" key="1">
    <source>
        <dbReference type="PROSITE-ProRule" id="PRU01360"/>
    </source>
</evidence>
<comment type="similarity">
    <text evidence="1">Belongs to the TonB-dependent receptor family.</text>
</comment>
<feature type="domain" description="TonB-dependent receptor plug" evidence="2">
    <location>
        <begin position="53"/>
        <end position="156"/>
    </location>
</feature>
<dbReference type="STRING" id="47678.ERS852494_02968"/>
<keyword evidence="3" id="KW-0675">Receptor</keyword>
<comment type="subcellular location">
    <subcellularLocation>
        <location evidence="1">Cell outer membrane</location>
        <topology evidence="1">Multi-pass membrane protein</topology>
    </subcellularLocation>
</comment>
<evidence type="ECO:0000313" key="4">
    <source>
        <dbReference type="Proteomes" id="UP000095657"/>
    </source>
</evidence>
<dbReference type="AlphaFoldDB" id="A0A174QNC1"/>
<keyword evidence="1" id="KW-0812">Transmembrane</keyword>
<dbReference type="EMBL" id="CZAI01000007">
    <property type="protein sequence ID" value="CUP74734.1"/>
    <property type="molecule type" value="Genomic_DNA"/>
</dbReference>
<keyword evidence="1" id="KW-0472">Membrane</keyword>
<reference evidence="3 4" key="1">
    <citation type="submission" date="2015-09" db="EMBL/GenBank/DDBJ databases">
        <authorList>
            <consortium name="Pathogen Informatics"/>
        </authorList>
    </citation>
    <scope>NUCLEOTIDE SEQUENCE [LARGE SCALE GENOMIC DNA]</scope>
    <source>
        <strain evidence="3 4">2789STDY5834880</strain>
    </source>
</reference>
<keyword evidence="1" id="KW-1134">Transmembrane beta strand</keyword>
<dbReference type="InterPro" id="IPR023997">
    <property type="entry name" value="TonB-dep_OMP_SusC/RagA_CS"/>
</dbReference>
<dbReference type="InterPro" id="IPR039426">
    <property type="entry name" value="TonB-dep_rcpt-like"/>
</dbReference>
<dbReference type="InterPro" id="IPR023996">
    <property type="entry name" value="TonB-dep_OMP_SusC/RagA"/>
</dbReference>
<dbReference type="Pfam" id="PF07715">
    <property type="entry name" value="Plug"/>
    <property type="match status" value="1"/>
</dbReference>
<keyword evidence="1" id="KW-0813">Transport</keyword>
<evidence type="ECO:0000313" key="3">
    <source>
        <dbReference type="EMBL" id="CUP74734.1"/>
    </source>
</evidence>
<dbReference type="RefSeq" id="WP_055172831.1">
    <property type="nucleotide sequence ID" value="NZ_CZAI01000007.1"/>
</dbReference>
<gene>
    <name evidence="3" type="ORF">ERS852494_02968</name>
</gene>
<proteinExistence type="inferred from homology"/>
<dbReference type="SUPFAM" id="SSF56935">
    <property type="entry name" value="Porins"/>
    <property type="match status" value="1"/>
</dbReference>
<dbReference type="InterPro" id="IPR012910">
    <property type="entry name" value="Plug_dom"/>
</dbReference>
<dbReference type="NCBIfam" id="TIGR04056">
    <property type="entry name" value="OMP_RagA_SusC"/>
    <property type="match status" value="1"/>
</dbReference>
<organism evidence="3 4">
    <name type="scientific">Bacteroides caccae</name>
    <dbReference type="NCBI Taxonomy" id="47678"/>
    <lineage>
        <taxon>Bacteria</taxon>
        <taxon>Pseudomonadati</taxon>
        <taxon>Bacteroidota</taxon>
        <taxon>Bacteroidia</taxon>
        <taxon>Bacteroidales</taxon>
        <taxon>Bacteroidaceae</taxon>
        <taxon>Bacteroides</taxon>
    </lineage>
</organism>
<dbReference type="Proteomes" id="UP000095657">
    <property type="component" value="Unassembled WGS sequence"/>
</dbReference>
<dbReference type="PROSITE" id="PS52016">
    <property type="entry name" value="TONB_DEPENDENT_REC_3"/>
    <property type="match status" value="1"/>
</dbReference>
<dbReference type="GO" id="GO:0009279">
    <property type="term" value="C:cell outer membrane"/>
    <property type="evidence" value="ECO:0007669"/>
    <property type="project" value="UniProtKB-SubCell"/>
</dbReference>
<dbReference type="NCBIfam" id="TIGR04057">
    <property type="entry name" value="SusC_RagA_signa"/>
    <property type="match status" value="1"/>
</dbReference>
<dbReference type="Gene3D" id="2.170.130.10">
    <property type="entry name" value="TonB-dependent receptor, plug domain"/>
    <property type="match status" value="1"/>
</dbReference>
<sequence>MRKKTLKIKFFLLFCSLAGYSTIISAQDKTVKEKNEKDSTIISIPYGSKLKTEFSGASDVISGKVLENVPVQHLSNALSGRISGLTTIQRSGEPGNDEASIYIRGIRSNGNGALVLIDGQERNYYGMVQTQEIERVTILKDASAIALYGMRGANGVILIETKSGRLGKPRVSLNIQGIYQQNMRVPKAVNAAEYAQSYNEANINDGLNPFYTETEINKFANHSDPERYPDVDWIGNLLKKGTFMQRYNATVEGGSGRTRYFVSLGYTGQAGMFNTEKEQNYSTNTEFSRINFRSNVDFDITSTTLLSVKLDGWMQSENSPYYDQAQQYIFQNLLKTPATAFPMYYKDTHNYVDQSGNPIKSQPGDRIVAGNDKYINPWAILNRGGYTAIDKRYGAFSVSLKQDLDFLLKGLSLYGQISMDVYNLQKQNRTRSFNYYTLQNNGVLQKYGTSEEMISNAAMKYGDARNTTLNFKLSYNRIFGRHNVSGMMFYDQYEYNQSIVLPYRYQTVGGWFAYKYDNRYQIDATFGYQGSYKFNNENRWGLSPTVSLAWYVSNEKFFDVLKPAISNLKIRGSIGKINNDRAVSAYMYMSRLQNLNEGIYFGNDMVQYTSLLETQQANPSATYEESTQMNLGADLGMFSNRLNATFDIWKDRRTGVYTIPSTFSSMLGYTTIYMPGKNIGKMETKGWEASLNWKDNIGKDFAYFLSGNLSYSKNKVIDMDEALQPYDYMYSKGHPYGTSLVYIADGIFQSYEEIAAAPVHTLNSVVPGDIRYKDINGDGKIDEKDRVRYGYTDVPQVFYGFSLGGSYKGFSLSVLFQGAAKVSKMLSSYTAFAFYNNGNMYEHQRNRWTPENPSVNNPRFTTKAAGSSNNSLSSTYWQRDASYLRLKNVELSYNLPTKVVRSIGLEELRIFLNGQNLLTFDKLDVIDPEAYGNGVAYPLQRSFSAGINIKF</sequence>